<evidence type="ECO:0000256" key="2">
    <source>
        <dbReference type="ARBA" id="ARBA00022670"/>
    </source>
</evidence>
<feature type="chain" id="PRO_5024904935" evidence="7">
    <location>
        <begin position="41"/>
        <end position="418"/>
    </location>
</feature>
<feature type="signal peptide" evidence="7">
    <location>
        <begin position="1"/>
        <end position="40"/>
    </location>
</feature>
<dbReference type="InterPro" id="IPR022398">
    <property type="entry name" value="Peptidase_S8_His-AS"/>
</dbReference>
<protein>
    <submittedName>
        <fullName evidence="9">S8 family serine peptidase</fullName>
    </submittedName>
</protein>
<feature type="domain" description="Peptidase S8/S53" evidence="8">
    <location>
        <begin position="90"/>
        <end position="325"/>
    </location>
</feature>
<dbReference type="PROSITE" id="PS00137">
    <property type="entry name" value="SUBTILASE_HIS"/>
    <property type="match status" value="1"/>
</dbReference>
<dbReference type="InterPro" id="IPR000209">
    <property type="entry name" value="Peptidase_S8/S53_dom"/>
</dbReference>
<accession>A0A5N8VDK6</accession>
<proteinExistence type="inferred from homology"/>
<feature type="active site" description="Charge relay system" evidence="5">
    <location>
        <position position="292"/>
    </location>
</feature>
<evidence type="ECO:0000259" key="8">
    <source>
        <dbReference type="Pfam" id="PF00082"/>
    </source>
</evidence>
<feature type="transmembrane region" description="Helical" evidence="6">
    <location>
        <begin position="373"/>
        <end position="394"/>
    </location>
</feature>
<feature type="active site" description="Charge relay system" evidence="5">
    <location>
        <position position="99"/>
    </location>
</feature>
<dbReference type="GO" id="GO:0006508">
    <property type="term" value="P:proteolysis"/>
    <property type="evidence" value="ECO:0007669"/>
    <property type="project" value="UniProtKB-KW"/>
</dbReference>
<dbReference type="PANTHER" id="PTHR43806">
    <property type="entry name" value="PEPTIDASE S8"/>
    <property type="match status" value="1"/>
</dbReference>
<sequence length="418" mass="41350">MRDMSRRPRLAHLPRTARMLTVSLCLGTLLPLVGGPEAAAADGAPVRLPVMPARLNADAACTGASAQRATTVPWEQGSLQLTGTWPFSDGSGVTVAVVDTGVSTTAPALSGRVTAVGAAGQDCVGHGTFVAGLVAAATVDGVRFAGVAQRARILAVRGTDARGAATAQSVASGIAEATAAGADVITVSSALTQGSTGLTKAVEAALAKDVLVVAAAVPDPPTGSSAQDKEPTPQAYWPAAQSGVLSVLDVDAQGQRTDGALLPRAADLAAPGDGVVGIGPRGSGHFIGSGASFAAAYASGAAALVRSSHPELTAAETAARLTASAYPDDVPRLDPFAAVTGVVPETPVRAAAPAPQAPVQLPGDDAARPIRRAGLFAAASAALVLLVIWAALALPRARTRNWRPAGAPAADEPGGATS</sequence>
<dbReference type="Proteomes" id="UP000325849">
    <property type="component" value="Unassembled WGS sequence"/>
</dbReference>
<feature type="active site" description="Charge relay system" evidence="5">
    <location>
        <position position="126"/>
    </location>
</feature>
<evidence type="ECO:0000256" key="7">
    <source>
        <dbReference type="SAM" id="SignalP"/>
    </source>
</evidence>
<evidence type="ECO:0000313" key="10">
    <source>
        <dbReference type="Proteomes" id="UP000325849"/>
    </source>
</evidence>
<dbReference type="EMBL" id="VJZD01000065">
    <property type="protein sequence ID" value="MPY33109.1"/>
    <property type="molecule type" value="Genomic_DNA"/>
</dbReference>
<name>A0A5N8VDK6_9ACTN</name>
<keyword evidence="3 5" id="KW-0378">Hydrolase</keyword>
<reference evidence="9 10" key="1">
    <citation type="submission" date="2019-07" db="EMBL/GenBank/DDBJ databases">
        <title>New species of Amycolatopsis and Streptomyces.</title>
        <authorList>
            <person name="Duangmal K."/>
            <person name="Teo W.F.A."/>
            <person name="Lipun K."/>
        </authorList>
    </citation>
    <scope>NUCLEOTIDE SEQUENCE [LARGE SCALE GENOMIC DNA]</scope>
    <source>
        <strain evidence="9 10">NBRC 109810</strain>
    </source>
</reference>
<dbReference type="RefSeq" id="WP_152889144.1">
    <property type="nucleotide sequence ID" value="NZ_VJZD01000065.1"/>
</dbReference>
<evidence type="ECO:0000256" key="6">
    <source>
        <dbReference type="SAM" id="Phobius"/>
    </source>
</evidence>
<keyword evidence="6" id="KW-0472">Membrane</keyword>
<dbReference type="SUPFAM" id="SSF52743">
    <property type="entry name" value="Subtilisin-like"/>
    <property type="match status" value="1"/>
</dbReference>
<dbReference type="InterPro" id="IPR015500">
    <property type="entry name" value="Peptidase_S8_subtilisin-rel"/>
</dbReference>
<dbReference type="OrthoDB" id="3871186at2"/>
<evidence type="ECO:0000256" key="5">
    <source>
        <dbReference type="PROSITE-ProRule" id="PRU01240"/>
    </source>
</evidence>
<organism evidence="9 10">
    <name type="scientific">Streptomyces adustus</name>
    <dbReference type="NCBI Taxonomy" id="1609272"/>
    <lineage>
        <taxon>Bacteria</taxon>
        <taxon>Bacillati</taxon>
        <taxon>Actinomycetota</taxon>
        <taxon>Actinomycetes</taxon>
        <taxon>Kitasatosporales</taxon>
        <taxon>Streptomycetaceae</taxon>
        <taxon>Streptomyces</taxon>
    </lineage>
</organism>
<dbReference type="Gene3D" id="3.40.50.200">
    <property type="entry name" value="Peptidase S8/S53 domain"/>
    <property type="match status" value="1"/>
</dbReference>
<dbReference type="PRINTS" id="PR00723">
    <property type="entry name" value="SUBTILISIN"/>
</dbReference>
<evidence type="ECO:0000313" key="9">
    <source>
        <dbReference type="EMBL" id="MPY33109.1"/>
    </source>
</evidence>
<keyword evidence="4 5" id="KW-0720">Serine protease</keyword>
<dbReference type="PROSITE" id="PS51892">
    <property type="entry name" value="SUBTILASE"/>
    <property type="match status" value="1"/>
</dbReference>
<dbReference type="InterPro" id="IPR050131">
    <property type="entry name" value="Peptidase_S8_subtilisin-like"/>
</dbReference>
<evidence type="ECO:0000256" key="4">
    <source>
        <dbReference type="ARBA" id="ARBA00022825"/>
    </source>
</evidence>
<keyword evidence="6" id="KW-1133">Transmembrane helix</keyword>
<gene>
    <name evidence="9" type="ORF">FNH09_18135</name>
</gene>
<dbReference type="PANTHER" id="PTHR43806:SF11">
    <property type="entry name" value="CEREVISIN-RELATED"/>
    <property type="match status" value="1"/>
</dbReference>
<dbReference type="InterPro" id="IPR036852">
    <property type="entry name" value="Peptidase_S8/S53_dom_sf"/>
</dbReference>
<keyword evidence="7" id="KW-0732">Signal</keyword>
<keyword evidence="2 5" id="KW-0645">Protease</keyword>
<comment type="caution">
    <text evidence="9">The sequence shown here is derived from an EMBL/GenBank/DDBJ whole genome shotgun (WGS) entry which is preliminary data.</text>
</comment>
<keyword evidence="10" id="KW-1185">Reference proteome</keyword>
<keyword evidence="6" id="KW-0812">Transmembrane</keyword>
<dbReference type="GO" id="GO:0004252">
    <property type="term" value="F:serine-type endopeptidase activity"/>
    <property type="evidence" value="ECO:0007669"/>
    <property type="project" value="UniProtKB-UniRule"/>
</dbReference>
<dbReference type="Pfam" id="PF00082">
    <property type="entry name" value="Peptidase_S8"/>
    <property type="match status" value="1"/>
</dbReference>
<dbReference type="AlphaFoldDB" id="A0A5N8VDK6"/>
<evidence type="ECO:0000256" key="3">
    <source>
        <dbReference type="ARBA" id="ARBA00022801"/>
    </source>
</evidence>
<evidence type="ECO:0000256" key="1">
    <source>
        <dbReference type="ARBA" id="ARBA00011073"/>
    </source>
</evidence>
<comment type="similarity">
    <text evidence="1 5">Belongs to the peptidase S8 family.</text>
</comment>